<protein>
    <submittedName>
        <fullName evidence="6">N-methyl-L-tryptophan oxidase</fullName>
    </submittedName>
</protein>
<dbReference type="GO" id="GO:0008115">
    <property type="term" value="F:sarcosine oxidase activity"/>
    <property type="evidence" value="ECO:0007669"/>
    <property type="project" value="TreeGrafter"/>
</dbReference>
<sequence>MNRSYDVIIVGAGTMGSTAAYFLAKQGIRTLMLDAHLPPHDRGSHHGDTRIIRFAYGDGEMYVPLIRRAYELWRDMSEESGAKLFAQTGVLSFGRPDTNLIKEGIKSASRFGLSYELLAAEEIRKRWPGIGVPDDVVGGWEQGAGVLFSEQCVRTSLEMALASPAAEFKQAAVEAVELHPDGCSVRTSEGLFRADQLIVSAGAWTGKLMSGLSLPLQPLRKTVAWFEAEEALYDQSVFPAFICSDAGQFYYGFPSIGGSGIKVGRHDGGQEIDPDTMNREFGGYPEDRGDVTAFMEKFMPQAARRILAGKVCIYTMTPDEHFIIDHHPEYPHVKLACGFSGHGFKFGSVVGEVLSELVVNGASKLDISPFSLSRFV</sequence>
<dbReference type="RefSeq" id="WP_131016322.1">
    <property type="nucleotide sequence ID" value="NZ_SIRE01000020.1"/>
</dbReference>
<dbReference type="SUPFAM" id="SSF54373">
    <property type="entry name" value="FAD-linked reductases, C-terminal domain"/>
    <property type="match status" value="1"/>
</dbReference>
<dbReference type="InterPro" id="IPR036188">
    <property type="entry name" value="FAD/NAD-bd_sf"/>
</dbReference>
<proteinExistence type="predicted"/>
<evidence type="ECO:0000313" key="7">
    <source>
        <dbReference type="Proteomes" id="UP000293142"/>
    </source>
</evidence>
<keyword evidence="4" id="KW-0560">Oxidoreductase</keyword>
<evidence type="ECO:0000256" key="3">
    <source>
        <dbReference type="ARBA" id="ARBA00022827"/>
    </source>
</evidence>
<dbReference type="Pfam" id="PF01266">
    <property type="entry name" value="DAO"/>
    <property type="match status" value="1"/>
</dbReference>
<dbReference type="Gene3D" id="3.50.50.60">
    <property type="entry name" value="FAD/NAD(P)-binding domain"/>
    <property type="match status" value="1"/>
</dbReference>
<dbReference type="InterPro" id="IPR006076">
    <property type="entry name" value="FAD-dep_OxRdtase"/>
</dbReference>
<evidence type="ECO:0000256" key="2">
    <source>
        <dbReference type="ARBA" id="ARBA00022630"/>
    </source>
</evidence>
<accession>A0A4Q9DJ75</accession>
<keyword evidence="3" id="KW-0274">FAD</keyword>
<dbReference type="SUPFAM" id="SSF51905">
    <property type="entry name" value="FAD/NAD(P)-binding domain"/>
    <property type="match status" value="1"/>
</dbReference>
<dbReference type="GO" id="GO:0050660">
    <property type="term" value="F:flavin adenine dinucleotide binding"/>
    <property type="evidence" value="ECO:0007669"/>
    <property type="project" value="InterPro"/>
</dbReference>
<dbReference type="AlphaFoldDB" id="A0A4Q9DJ75"/>
<dbReference type="OrthoDB" id="9794226at2"/>
<feature type="domain" description="FAD dependent oxidoreductase" evidence="5">
    <location>
        <begin position="6"/>
        <end position="357"/>
    </location>
</feature>
<evidence type="ECO:0000256" key="4">
    <source>
        <dbReference type="ARBA" id="ARBA00023002"/>
    </source>
</evidence>
<dbReference type="PANTHER" id="PTHR10961:SF7">
    <property type="entry name" value="FAD DEPENDENT OXIDOREDUCTASE DOMAIN-CONTAINING PROTEIN"/>
    <property type="match status" value="1"/>
</dbReference>
<dbReference type="EMBL" id="SIRE01000020">
    <property type="protein sequence ID" value="TBL73916.1"/>
    <property type="molecule type" value="Genomic_DNA"/>
</dbReference>
<reference evidence="6 7" key="1">
    <citation type="submission" date="2019-02" db="EMBL/GenBank/DDBJ databases">
        <title>Paenibacillus sp. nov., isolated from surface-sterilized tissue of Thalictrum simplex L.</title>
        <authorList>
            <person name="Tuo L."/>
        </authorList>
    </citation>
    <scope>NUCLEOTIDE SEQUENCE [LARGE SCALE GENOMIC DNA]</scope>
    <source>
        <strain evidence="6 7">N2SHLJ1</strain>
    </source>
</reference>
<keyword evidence="7" id="KW-1185">Reference proteome</keyword>
<organism evidence="6 7">
    <name type="scientific">Paenibacillus thalictri</name>
    <dbReference type="NCBI Taxonomy" id="2527873"/>
    <lineage>
        <taxon>Bacteria</taxon>
        <taxon>Bacillati</taxon>
        <taxon>Bacillota</taxon>
        <taxon>Bacilli</taxon>
        <taxon>Bacillales</taxon>
        <taxon>Paenibacillaceae</taxon>
        <taxon>Paenibacillus</taxon>
    </lineage>
</organism>
<dbReference type="Proteomes" id="UP000293142">
    <property type="component" value="Unassembled WGS sequence"/>
</dbReference>
<dbReference type="InterPro" id="IPR045170">
    <property type="entry name" value="MTOX"/>
</dbReference>
<dbReference type="Gene3D" id="3.30.9.10">
    <property type="entry name" value="D-Amino Acid Oxidase, subunit A, domain 2"/>
    <property type="match status" value="1"/>
</dbReference>
<dbReference type="PANTHER" id="PTHR10961">
    <property type="entry name" value="PEROXISOMAL SARCOSINE OXIDASE"/>
    <property type="match status" value="1"/>
</dbReference>
<name>A0A4Q9DJ75_9BACL</name>
<evidence type="ECO:0000313" key="6">
    <source>
        <dbReference type="EMBL" id="TBL73916.1"/>
    </source>
</evidence>
<evidence type="ECO:0000259" key="5">
    <source>
        <dbReference type="Pfam" id="PF01266"/>
    </source>
</evidence>
<keyword evidence="2" id="KW-0285">Flavoprotein</keyword>
<comment type="caution">
    <text evidence="6">The sequence shown here is derived from an EMBL/GenBank/DDBJ whole genome shotgun (WGS) entry which is preliminary data.</text>
</comment>
<dbReference type="NCBIfam" id="NF008425">
    <property type="entry name" value="PRK11259.1"/>
    <property type="match status" value="1"/>
</dbReference>
<evidence type="ECO:0000256" key="1">
    <source>
        <dbReference type="ARBA" id="ARBA00001974"/>
    </source>
</evidence>
<comment type="cofactor">
    <cofactor evidence="1">
        <name>FAD</name>
        <dbReference type="ChEBI" id="CHEBI:57692"/>
    </cofactor>
</comment>
<gene>
    <name evidence="6" type="ORF">EYB31_25765</name>
</gene>